<dbReference type="GO" id="GO:0016887">
    <property type="term" value="F:ATP hydrolysis activity"/>
    <property type="evidence" value="ECO:0007669"/>
    <property type="project" value="InterPro"/>
</dbReference>
<dbReference type="AlphaFoldDB" id="A0A9K3EJE2"/>
<dbReference type="Proteomes" id="UP000215914">
    <property type="component" value="Unassembled WGS sequence"/>
</dbReference>
<evidence type="ECO:0000313" key="2">
    <source>
        <dbReference type="Proteomes" id="UP000215914"/>
    </source>
</evidence>
<comment type="caution">
    <text evidence="1">The sequence shown here is derived from an EMBL/GenBank/DDBJ whole genome shotgun (WGS) entry which is preliminary data.</text>
</comment>
<name>A0A9K3EJE2_HELAN</name>
<dbReference type="EMBL" id="MNCJ02000328">
    <property type="protein sequence ID" value="KAF5774320.1"/>
    <property type="molecule type" value="Genomic_DNA"/>
</dbReference>
<dbReference type="Gramene" id="mRNA:HanXRQr2_Chr13g0598971">
    <property type="protein sequence ID" value="mRNA:HanXRQr2_Chr13g0598971"/>
    <property type="gene ID" value="HanXRQr2_Chr13g0598971"/>
</dbReference>
<accession>A0A9K3EJE2</accession>
<proteinExistence type="predicted"/>
<organism evidence="1 2">
    <name type="scientific">Helianthus annuus</name>
    <name type="common">Common sunflower</name>
    <dbReference type="NCBI Taxonomy" id="4232"/>
    <lineage>
        <taxon>Eukaryota</taxon>
        <taxon>Viridiplantae</taxon>
        <taxon>Streptophyta</taxon>
        <taxon>Embryophyta</taxon>
        <taxon>Tracheophyta</taxon>
        <taxon>Spermatophyta</taxon>
        <taxon>Magnoliopsida</taxon>
        <taxon>eudicotyledons</taxon>
        <taxon>Gunneridae</taxon>
        <taxon>Pentapetalae</taxon>
        <taxon>asterids</taxon>
        <taxon>campanulids</taxon>
        <taxon>Asterales</taxon>
        <taxon>Asteraceae</taxon>
        <taxon>Asteroideae</taxon>
        <taxon>Heliantheae alliance</taxon>
        <taxon>Heliantheae</taxon>
        <taxon>Helianthus</taxon>
    </lineage>
</organism>
<evidence type="ECO:0000313" key="1">
    <source>
        <dbReference type="EMBL" id="KAF5774320.1"/>
    </source>
</evidence>
<dbReference type="PANTHER" id="PTHR23336">
    <property type="entry name" value="ZINC FINGER CW-TYPE COILED-COIL DOMAIN PROTEIN 3"/>
    <property type="match status" value="1"/>
</dbReference>
<reference evidence="1" key="1">
    <citation type="journal article" date="2017" name="Nature">
        <title>The sunflower genome provides insights into oil metabolism, flowering and Asterid evolution.</title>
        <authorList>
            <person name="Badouin H."/>
            <person name="Gouzy J."/>
            <person name="Grassa C.J."/>
            <person name="Murat F."/>
            <person name="Staton S.E."/>
            <person name="Cottret L."/>
            <person name="Lelandais-Briere C."/>
            <person name="Owens G.L."/>
            <person name="Carrere S."/>
            <person name="Mayjonade B."/>
            <person name="Legrand L."/>
            <person name="Gill N."/>
            <person name="Kane N.C."/>
            <person name="Bowers J.E."/>
            <person name="Hubner S."/>
            <person name="Bellec A."/>
            <person name="Berard A."/>
            <person name="Berges H."/>
            <person name="Blanchet N."/>
            <person name="Boniface M.C."/>
            <person name="Brunel D."/>
            <person name="Catrice O."/>
            <person name="Chaidir N."/>
            <person name="Claudel C."/>
            <person name="Donnadieu C."/>
            <person name="Faraut T."/>
            <person name="Fievet G."/>
            <person name="Helmstetter N."/>
            <person name="King M."/>
            <person name="Knapp S.J."/>
            <person name="Lai Z."/>
            <person name="Le Paslier M.C."/>
            <person name="Lippi Y."/>
            <person name="Lorenzon L."/>
            <person name="Mandel J.R."/>
            <person name="Marage G."/>
            <person name="Marchand G."/>
            <person name="Marquand E."/>
            <person name="Bret-Mestries E."/>
            <person name="Morien E."/>
            <person name="Nambeesan S."/>
            <person name="Nguyen T."/>
            <person name="Pegot-Espagnet P."/>
            <person name="Pouilly N."/>
            <person name="Raftis F."/>
            <person name="Sallet E."/>
            <person name="Schiex T."/>
            <person name="Thomas J."/>
            <person name="Vandecasteele C."/>
            <person name="Vares D."/>
            <person name="Vear F."/>
            <person name="Vautrin S."/>
            <person name="Crespi M."/>
            <person name="Mangin B."/>
            <person name="Burke J.M."/>
            <person name="Salse J."/>
            <person name="Munos S."/>
            <person name="Vincourt P."/>
            <person name="Rieseberg L.H."/>
            <person name="Langlade N.B."/>
        </authorList>
    </citation>
    <scope>NUCLEOTIDE SEQUENCE</scope>
    <source>
        <tissue evidence="1">Leaves</tissue>
    </source>
</reference>
<keyword evidence="2" id="KW-1185">Reference proteome</keyword>
<sequence>MMKIKVQGSLVNSRPLAKFLNKTSIENGFVSEKPVQLILGHSQLDLEQGNCGIFLYWHGRLTYRVGSMIHNGENSHGLVGVIDVTDVMDDSGRVWVHNNKQAFVDYCEPYALLEDWLSEKADEYLDNTVDKVNVKKGGVRYKPDLHLNSIDRD</sequence>
<dbReference type="InterPro" id="IPR045261">
    <property type="entry name" value="MORC_ATPase"/>
</dbReference>
<gene>
    <name evidence="1" type="ORF">HanXRQr2_Chr13g0598971</name>
</gene>
<dbReference type="PANTHER" id="PTHR23336:SF11">
    <property type="entry name" value="OS06G0622000 PROTEIN"/>
    <property type="match status" value="1"/>
</dbReference>
<reference evidence="1" key="2">
    <citation type="submission" date="2020-06" db="EMBL/GenBank/DDBJ databases">
        <title>Helianthus annuus Genome sequencing and assembly Release 2.</title>
        <authorList>
            <person name="Gouzy J."/>
            <person name="Langlade N."/>
            <person name="Munos S."/>
        </authorList>
    </citation>
    <scope>NUCLEOTIDE SEQUENCE</scope>
    <source>
        <tissue evidence="1">Leaves</tissue>
    </source>
</reference>
<protein>
    <submittedName>
        <fullName evidence="1">Uncharacterized protein</fullName>
    </submittedName>
</protein>